<evidence type="ECO:0000313" key="8">
    <source>
        <dbReference type="EMBL" id="EGD83310.1"/>
    </source>
</evidence>
<dbReference type="GeneID" id="16075396"/>
<feature type="transmembrane region" description="Helical" evidence="7">
    <location>
        <begin position="179"/>
        <end position="198"/>
    </location>
</feature>
<reference evidence="8" key="1">
    <citation type="submission" date="2009-08" db="EMBL/GenBank/DDBJ databases">
        <title>Annotation of Salpingoeca rosetta.</title>
        <authorList>
            <consortium name="The Broad Institute Genome Sequencing Platform"/>
            <person name="Russ C."/>
            <person name="Cuomo C."/>
            <person name="Burger G."/>
            <person name="Gray M.W."/>
            <person name="Holland P.W.H."/>
            <person name="King N."/>
            <person name="Lang F.B.F."/>
            <person name="Roger A.J."/>
            <person name="Ruiz-Trillo I."/>
            <person name="Young S.K."/>
            <person name="Zeng Q."/>
            <person name="Gargeya S."/>
            <person name="Alvarado L."/>
            <person name="Berlin A."/>
            <person name="Chapman S.B."/>
            <person name="Chen Z."/>
            <person name="Freedman E."/>
            <person name="Gellesch M."/>
            <person name="Goldberg J."/>
            <person name="Griggs A."/>
            <person name="Gujja S."/>
            <person name="Heilman E."/>
            <person name="Heiman D."/>
            <person name="Howarth C."/>
            <person name="Mehta T."/>
            <person name="Neiman D."/>
            <person name="Pearson M."/>
            <person name="Roberts A."/>
            <person name="Saif S."/>
            <person name="Shea T."/>
            <person name="Shenoy N."/>
            <person name="Sisk P."/>
            <person name="Stolte C."/>
            <person name="Sykes S."/>
            <person name="White J."/>
            <person name="Yandava C."/>
            <person name="Haas B."/>
            <person name="Nusbaum C."/>
            <person name="Birren B."/>
        </authorList>
    </citation>
    <scope>NUCLEOTIDE SEQUENCE [LARGE SCALE GENOMIC DNA]</scope>
    <source>
        <strain evidence="8">ATCC 50818</strain>
    </source>
</reference>
<feature type="transmembrane region" description="Helical" evidence="7">
    <location>
        <begin position="144"/>
        <end position="167"/>
    </location>
</feature>
<protein>
    <recommendedName>
        <fullName evidence="5">Caveolin</fullName>
    </recommendedName>
</protein>
<dbReference type="GO" id="GO:0060090">
    <property type="term" value="F:molecular adaptor activity"/>
    <property type="evidence" value="ECO:0007669"/>
    <property type="project" value="TreeGrafter"/>
</dbReference>
<dbReference type="RefSeq" id="XP_004994814.1">
    <property type="nucleotide sequence ID" value="XM_004994757.1"/>
</dbReference>
<evidence type="ECO:0000256" key="3">
    <source>
        <dbReference type="ARBA" id="ARBA00022475"/>
    </source>
</evidence>
<evidence type="ECO:0000256" key="2">
    <source>
        <dbReference type="ARBA" id="ARBA00010988"/>
    </source>
</evidence>
<dbReference type="InParanoid" id="F2U793"/>
<sequence>MSYHKENTPLTAGSQAASSSTASYQTPPYAPPSSVNHQQQQQARAAAPSYVGPTPTSTTTYPTIFTPGGFGAPPPSDPEAEEKYIERQLKYLGPISQVSDAYRLDTTTLKIEFDDSFPEVSKPGPALESVRKLNRILYEGMSDAIHIIFSLFLGFLAAITVGFFMGMARFMYTYMAGPFNQLMFLLIASLAPSWRAFFRAGMDPIFESGSLALSNIQVRLGMEGKARHKELKD</sequence>
<dbReference type="GO" id="GO:0005901">
    <property type="term" value="C:caveola"/>
    <property type="evidence" value="ECO:0007669"/>
    <property type="project" value="UniProtKB-SubCell"/>
</dbReference>
<feature type="compositionally biased region" description="Low complexity" evidence="6">
    <location>
        <begin position="14"/>
        <end position="27"/>
    </location>
</feature>
<keyword evidence="10" id="KW-0002">3D-structure</keyword>
<dbReference type="PANTHER" id="PTHR10844:SF30">
    <property type="entry name" value="CAVEOLIN"/>
    <property type="match status" value="1"/>
</dbReference>
<keyword evidence="7" id="KW-1133">Transmembrane helix</keyword>
<dbReference type="PDB" id="9DN1">
    <property type="method" value="EM"/>
    <property type="resolution" value="2.90 A"/>
    <property type="chains" value="H/I/J/K/L/M/N/O/P/Q/R=1-233"/>
</dbReference>
<dbReference type="GO" id="GO:0070836">
    <property type="term" value="P:caveola assembly"/>
    <property type="evidence" value="ECO:0007669"/>
    <property type="project" value="InterPro"/>
</dbReference>
<gene>
    <name evidence="8" type="ORF">PTSG_03919</name>
</gene>
<accession>F2U793</accession>
<evidence type="ECO:0000256" key="7">
    <source>
        <dbReference type="SAM" id="Phobius"/>
    </source>
</evidence>
<evidence type="ECO:0007829" key="10">
    <source>
        <dbReference type="PDB" id="9DN1"/>
    </source>
</evidence>
<comment type="similarity">
    <text evidence="2 5">Belongs to the caveolin family.</text>
</comment>
<dbReference type="AlphaFoldDB" id="F2U793"/>
<dbReference type="GO" id="GO:0000139">
    <property type="term" value="C:Golgi membrane"/>
    <property type="evidence" value="ECO:0007669"/>
    <property type="project" value="UniProtKB-SubCell"/>
</dbReference>
<keyword evidence="5" id="KW-0333">Golgi apparatus</keyword>
<dbReference type="Pfam" id="PF01146">
    <property type="entry name" value="Caveolin"/>
    <property type="match status" value="1"/>
</dbReference>
<dbReference type="EMBL" id="GL832963">
    <property type="protein sequence ID" value="EGD83310.1"/>
    <property type="molecule type" value="Genomic_DNA"/>
</dbReference>
<evidence type="ECO:0000256" key="1">
    <source>
        <dbReference type="ARBA" id="ARBA00004202"/>
    </source>
</evidence>
<comment type="function">
    <text evidence="5">May act as a scaffolding protein within caveolar membranes. Interacts directly with G-protein alpha subunits and can functionally regulate their activity.</text>
</comment>
<comment type="subcellular location">
    <subcellularLocation>
        <location evidence="1 5">Cell membrane</location>
        <topology evidence="1 5">Peripheral membrane protein</topology>
    </subcellularLocation>
    <subcellularLocation>
        <location evidence="5">Golgi apparatus membrane</location>
        <topology evidence="5">Peripheral membrane protein</topology>
    </subcellularLocation>
    <subcellularLocation>
        <location evidence="5">Membrane</location>
        <location evidence="5">Caveola</location>
        <topology evidence="5">Peripheral membrane protein</topology>
    </subcellularLocation>
</comment>
<dbReference type="InterPro" id="IPR001612">
    <property type="entry name" value="Caveolin"/>
</dbReference>
<evidence type="ECO:0000313" key="9">
    <source>
        <dbReference type="Proteomes" id="UP000007799"/>
    </source>
</evidence>
<reference evidence="10" key="2">
    <citation type="journal article" date="2025" name="J. Cell Biol.">
        <title>Evolutionarily diverse caveolins share a common structural framework built around amphipathic disks.</title>
        <authorList>
            <person name="Han B."/>
            <person name="Connolly S.M."/>
            <person name="Schultz D.T."/>
            <person name="Wilson L.F.L."/>
            <person name="Gulsevin A."/>
            <person name="Meiler J."/>
            <person name="Karakas E."/>
            <person name="Ohi M.D."/>
            <person name="Kenworthy A.K."/>
        </authorList>
    </citation>
    <scope>STRUCTURE BY ELECTRON MICROSCOPY (2.90 ANGSTROMS)</scope>
</reference>
<name>F2U793_SALR5</name>
<dbReference type="EMDB" id="EMD-47023"/>
<organism evidence="9">
    <name type="scientific">Salpingoeca rosetta (strain ATCC 50818 / BSB-021)</name>
    <dbReference type="NCBI Taxonomy" id="946362"/>
    <lineage>
        <taxon>Eukaryota</taxon>
        <taxon>Choanoflagellata</taxon>
        <taxon>Craspedida</taxon>
        <taxon>Salpingoecidae</taxon>
        <taxon>Salpingoeca</taxon>
    </lineage>
</organism>
<evidence type="ECO:0000256" key="4">
    <source>
        <dbReference type="ARBA" id="ARBA00023136"/>
    </source>
</evidence>
<feature type="region of interest" description="Disordered" evidence="6">
    <location>
        <begin position="1"/>
        <end position="80"/>
    </location>
</feature>
<evidence type="ECO:0000256" key="5">
    <source>
        <dbReference type="RuleBase" id="RU000680"/>
    </source>
</evidence>
<proteinExistence type="evidence at protein level"/>
<keyword evidence="7" id="KW-0812">Transmembrane</keyword>
<feature type="compositionally biased region" description="Low complexity" evidence="6">
    <location>
        <begin position="38"/>
        <end position="67"/>
    </location>
</feature>
<dbReference type="KEGG" id="sre:PTSG_03919"/>
<keyword evidence="3 5" id="KW-1003">Cell membrane</keyword>
<evidence type="ECO:0000256" key="6">
    <source>
        <dbReference type="SAM" id="MobiDB-lite"/>
    </source>
</evidence>
<keyword evidence="4 5" id="KW-0472">Membrane</keyword>
<keyword evidence="9" id="KW-1185">Reference proteome</keyword>
<dbReference type="PANTHER" id="PTHR10844">
    <property type="entry name" value="CAVEOLIN"/>
    <property type="match status" value="1"/>
</dbReference>
<dbReference type="Proteomes" id="UP000007799">
    <property type="component" value="Unassembled WGS sequence"/>
</dbReference>